<proteinExistence type="predicted"/>
<reference evidence="1 2" key="1">
    <citation type="submission" date="2021-06" db="EMBL/GenBank/DDBJ databases">
        <authorList>
            <person name="Kallberg Y."/>
            <person name="Tangrot J."/>
            <person name="Rosling A."/>
        </authorList>
    </citation>
    <scope>NUCLEOTIDE SEQUENCE [LARGE SCALE GENOMIC DNA]</scope>
    <source>
        <strain evidence="1 2">120-4 pot B 10/14</strain>
    </source>
</reference>
<gene>
    <name evidence="1" type="ORF">GMARGA_LOCUS34643</name>
</gene>
<evidence type="ECO:0000313" key="1">
    <source>
        <dbReference type="EMBL" id="CAG8839861.1"/>
    </source>
</evidence>
<feature type="non-terminal residue" evidence="1">
    <location>
        <position position="53"/>
    </location>
</feature>
<accession>A0ABN7WSM6</accession>
<evidence type="ECO:0000313" key="2">
    <source>
        <dbReference type="Proteomes" id="UP000789901"/>
    </source>
</evidence>
<dbReference type="Proteomes" id="UP000789901">
    <property type="component" value="Unassembled WGS sequence"/>
</dbReference>
<protein>
    <submittedName>
        <fullName evidence="1">33351_t:CDS:1</fullName>
    </submittedName>
</protein>
<dbReference type="EMBL" id="CAJVQB010061437">
    <property type="protein sequence ID" value="CAG8839861.1"/>
    <property type="molecule type" value="Genomic_DNA"/>
</dbReference>
<sequence>MSGKENEEQETIKEVVLHAPILDTEIDNMKIIISKSETQIQATIECSIEEGNQ</sequence>
<name>A0ABN7WSM6_GIGMA</name>
<organism evidence="1 2">
    <name type="scientific">Gigaspora margarita</name>
    <dbReference type="NCBI Taxonomy" id="4874"/>
    <lineage>
        <taxon>Eukaryota</taxon>
        <taxon>Fungi</taxon>
        <taxon>Fungi incertae sedis</taxon>
        <taxon>Mucoromycota</taxon>
        <taxon>Glomeromycotina</taxon>
        <taxon>Glomeromycetes</taxon>
        <taxon>Diversisporales</taxon>
        <taxon>Gigasporaceae</taxon>
        <taxon>Gigaspora</taxon>
    </lineage>
</organism>
<comment type="caution">
    <text evidence="1">The sequence shown here is derived from an EMBL/GenBank/DDBJ whole genome shotgun (WGS) entry which is preliminary data.</text>
</comment>
<keyword evidence="2" id="KW-1185">Reference proteome</keyword>